<gene>
    <name evidence="1" type="ORF">HNR23_002221</name>
</gene>
<sequence>MRYQFGGTPADFVVAPGQQVQVGPDTLGATAVLIPGARLWVWDPDTGDRLTDLMDHRGEPVAEITADSSGAVPRFRAPDEVKRVLVGQAPDTSSGDAGEHSRHLLASTDWPADVTKLNTRITALENTTGGDDGGGDYVATAHPMMWHMGGPLESRRSPHPYHNLEGRNQTIIVLRAQATITEGTIGVRVVLLDPDTRGGAVAASVTITPEEPWALIRPQVEVSDGTGVTVEVDVPEEAEAEDLTVQVTIR</sequence>
<dbReference type="EMBL" id="JACHDS010000001">
    <property type="protein sequence ID" value="MBB6172161.1"/>
    <property type="molecule type" value="Genomic_DNA"/>
</dbReference>
<proteinExistence type="predicted"/>
<dbReference type="RefSeq" id="WP_184075498.1">
    <property type="nucleotide sequence ID" value="NZ_JACHDS010000001.1"/>
</dbReference>
<dbReference type="AlphaFoldDB" id="A0A7X0D5Y8"/>
<organism evidence="1 2">
    <name type="scientific">Nocardiopsis mwathae</name>
    <dbReference type="NCBI Taxonomy" id="1472723"/>
    <lineage>
        <taxon>Bacteria</taxon>
        <taxon>Bacillati</taxon>
        <taxon>Actinomycetota</taxon>
        <taxon>Actinomycetes</taxon>
        <taxon>Streptosporangiales</taxon>
        <taxon>Nocardiopsidaceae</taxon>
        <taxon>Nocardiopsis</taxon>
    </lineage>
</organism>
<evidence type="ECO:0000313" key="1">
    <source>
        <dbReference type="EMBL" id="MBB6172161.1"/>
    </source>
</evidence>
<dbReference type="Proteomes" id="UP000546642">
    <property type="component" value="Unassembled WGS sequence"/>
</dbReference>
<keyword evidence="2" id="KW-1185">Reference proteome</keyword>
<name>A0A7X0D5Y8_9ACTN</name>
<reference evidence="1 2" key="1">
    <citation type="submission" date="2020-08" db="EMBL/GenBank/DDBJ databases">
        <title>Sequencing the genomes of 1000 actinobacteria strains.</title>
        <authorList>
            <person name="Klenk H.-P."/>
        </authorList>
    </citation>
    <scope>NUCLEOTIDE SEQUENCE [LARGE SCALE GENOMIC DNA]</scope>
    <source>
        <strain evidence="1 2">DSM 46659</strain>
    </source>
</reference>
<protein>
    <submittedName>
        <fullName evidence="1">Uncharacterized protein</fullName>
    </submittedName>
</protein>
<comment type="caution">
    <text evidence="1">The sequence shown here is derived from an EMBL/GenBank/DDBJ whole genome shotgun (WGS) entry which is preliminary data.</text>
</comment>
<accession>A0A7X0D5Y8</accession>
<evidence type="ECO:0000313" key="2">
    <source>
        <dbReference type="Proteomes" id="UP000546642"/>
    </source>
</evidence>